<feature type="compositionally biased region" description="Low complexity" evidence="1">
    <location>
        <begin position="29"/>
        <end position="43"/>
    </location>
</feature>
<dbReference type="EMBL" id="ODYU01000125">
    <property type="protein sequence ID" value="SOQ34375.1"/>
    <property type="molecule type" value="Genomic_DNA"/>
</dbReference>
<proteinExistence type="predicted"/>
<gene>
    <name evidence="2" type="ORF">SFRICE_009849</name>
</gene>
<evidence type="ECO:0000313" key="2">
    <source>
        <dbReference type="EMBL" id="SOQ34375.1"/>
    </source>
</evidence>
<accession>A0A2H1V0K1</accession>
<feature type="region of interest" description="Disordered" evidence="1">
    <location>
        <begin position="29"/>
        <end position="54"/>
    </location>
</feature>
<sequence>MRCRSSSSGSPRILVGTSAVPGIGARKAAAGSAGRATSSRTAGPAWRSTAATCSEVKPRRLTDPTWRTWSPLCSRPSLSATPPGSTYLMTTPVLRPPTRLNPRPFPSLVSSTTSTCAHSVLSTIAVLLTIRALPSLRDVASARRAEVRSPQRRHHIYVTEISTKHTRDRENSIRTADNIKIISVCTPTHLVVSDDVADNGSPPKTQFLYGLQHRNKRCFLLKNNVISSGRWPSGCKCDCRARGLGLRVQPAVGILAIHYRCTFPQPHHRRRRHCHHAWDECPRRHYRGCACWPLAQCYVLVSDRAGTEVCHEHAHLMLHIHPGVWNCVRYNYGKRLTPYYMGLITQMVKSGCTLNSGITCRSEHLCLPLRG</sequence>
<dbReference type="AlphaFoldDB" id="A0A2H1V0K1"/>
<evidence type="ECO:0000256" key="1">
    <source>
        <dbReference type="SAM" id="MobiDB-lite"/>
    </source>
</evidence>
<name>A0A2H1V0K1_SPOFR</name>
<protein>
    <submittedName>
        <fullName evidence="2">SFRICE_009849</fullName>
    </submittedName>
</protein>
<reference evidence="2" key="1">
    <citation type="submission" date="2016-07" db="EMBL/GenBank/DDBJ databases">
        <authorList>
            <person name="Bretaudeau A."/>
        </authorList>
    </citation>
    <scope>NUCLEOTIDE SEQUENCE</scope>
    <source>
        <strain evidence="2">Rice</strain>
        <tissue evidence="2">Whole body</tissue>
    </source>
</reference>
<organism evidence="2">
    <name type="scientific">Spodoptera frugiperda</name>
    <name type="common">Fall armyworm</name>
    <dbReference type="NCBI Taxonomy" id="7108"/>
    <lineage>
        <taxon>Eukaryota</taxon>
        <taxon>Metazoa</taxon>
        <taxon>Ecdysozoa</taxon>
        <taxon>Arthropoda</taxon>
        <taxon>Hexapoda</taxon>
        <taxon>Insecta</taxon>
        <taxon>Pterygota</taxon>
        <taxon>Neoptera</taxon>
        <taxon>Endopterygota</taxon>
        <taxon>Lepidoptera</taxon>
        <taxon>Glossata</taxon>
        <taxon>Ditrysia</taxon>
        <taxon>Noctuoidea</taxon>
        <taxon>Noctuidae</taxon>
        <taxon>Amphipyrinae</taxon>
        <taxon>Spodoptera</taxon>
    </lineage>
</organism>